<comment type="caution">
    <text evidence="1">The sequence shown here is derived from an EMBL/GenBank/DDBJ whole genome shotgun (WGS) entry which is preliminary data.</text>
</comment>
<reference evidence="1 2" key="1">
    <citation type="submission" date="2018-11" db="EMBL/GenBank/DDBJ databases">
        <title>Flavobacterium sp. nov., YIM 102701-2 draft genome.</title>
        <authorList>
            <person name="Li G."/>
            <person name="Jiang Y."/>
        </authorList>
    </citation>
    <scope>NUCLEOTIDE SEQUENCE [LARGE SCALE GENOMIC DNA]</scope>
    <source>
        <strain evidence="1 2">YIM 102701-2</strain>
    </source>
</reference>
<accession>A0A3P3W8S0</accession>
<dbReference type="AlphaFoldDB" id="A0A3P3W8S0"/>
<proteinExistence type="predicted"/>
<name>A0A3P3W8S0_9FLAO</name>
<dbReference type="Proteomes" id="UP000275719">
    <property type="component" value="Unassembled WGS sequence"/>
</dbReference>
<gene>
    <name evidence="1" type="ORF">EG240_05940</name>
</gene>
<protein>
    <submittedName>
        <fullName evidence="1">Uncharacterized protein</fullName>
    </submittedName>
</protein>
<keyword evidence="2" id="KW-1185">Reference proteome</keyword>
<sequence>MNRLETLFRICYLINSEGQYKTLFNLADTNFISIYISELDENRNLKSICINQGDQKAVYEGIETLKKYLNPIGKCSA</sequence>
<evidence type="ECO:0000313" key="1">
    <source>
        <dbReference type="EMBL" id="RRJ91545.1"/>
    </source>
</evidence>
<dbReference type="RefSeq" id="WP_125018462.1">
    <property type="nucleotide sequence ID" value="NZ_RQVQ01000010.1"/>
</dbReference>
<dbReference type="EMBL" id="RQVQ01000010">
    <property type="protein sequence ID" value="RRJ91545.1"/>
    <property type="molecule type" value="Genomic_DNA"/>
</dbReference>
<evidence type="ECO:0000313" key="2">
    <source>
        <dbReference type="Proteomes" id="UP000275719"/>
    </source>
</evidence>
<organism evidence="1 2">
    <name type="scientific">Paenimyroides tangerinum</name>
    <dbReference type="NCBI Taxonomy" id="2488728"/>
    <lineage>
        <taxon>Bacteria</taxon>
        <taxon>Pseudomonadati</taxon>
        <taxon>Bacteroidota</taxon>
        <taxon>Flavobacteriia</taxon>
        <taxon>Flavobacteriales</taxon>
        <taxon>Flavobacteriaceae</taxon>
        <taxon>Paenimyroides</taxon>
    </lineage>
</organism>